<dbReference type="Proteomes" id="UP000270296">
    <property type="component" value="Unassembled WGS sequence"/>
</dbReference>
<feature type="transmembrane region" description="Helical" evidence="7">
    <location>
        <begin position="106"/>
        <end position="125"/>
    </location>
</feature>
<evidence type="ECO:0000256" key="3">
    <source>
        <dbReference type="ARBA" id="ARBA00022692"/>
    </source>
</evidence>
<dbReference type="EMBL" id="UZAM01013646">
    <property type="protein sequence ID" value="VDP29147.1"/>
    <property type="molecule type" value="Genomic_DNA"/>
</dbReference>
<accession>A0A183J2M7</accession>
<keyword evidence="6 7" id="KW-0472">Membrane</keyword>
<dbReference type="InterPro" id="IPR010742">
    <property type="entry name" value="RCAF1"/>
</dbReference>
<evidence type="ECO:0000256" key="5">
    <source>
        <dbReference type="ARBA" id="ARBA00022989"/>
    </source>
</evidence>
<evidence type="ECO:0000256" key="4">
    <source>
        <dbReference type="ARBA" id="ARBA00022824"/>
    </source>
</evidence>
<keyword evidence="5 7" id="KW-1133">Transmembrane helix</keyword>
<keyword evidence="9" id="KW-1185">Reference proteome</keyword>
<comment type="subcellular location">
    <subcellularLocation>
        <location evidence="1">Endoplasmic reticulum membrane</location>
        <topology evidence="1">Multi-pass membrane protein</topology>
    </subcellularLocation>
</comment>
<dbReference type="GO" id="GO:0097250">
    <property type="term" value="P:mitochondrial respirasome assembly"/>
    <property type="evidence" value="ECO:0007669"/>
    <property type="project" value="InterPro"/>
</dbReference>
<reference evidence="10" key="1">
    <citation type="submission" date="2016-06" db="UniProtKB">
        <authorList>
            <consortium name="WormBaseParasite"/>
        </authorList>
    </citation>
    <scope>IDENTIFICATION</scope>
</reference>
<reference evidence="8 9" key="2">
    <citation type="submission" date="2018-11" db="EMBL/GenBank/DDBJ databases">
        <authorList>
            <consortium name="Pathogen Informatics"/>
        </authorList>
    </citation>
    <scope>NUCLEOTIDE SEQUENCE [LARGE SCALE GENOMIC DNA]</scope>
</reference>
<evidence type="ECO:0000313" key="8">
    <source>
        <dbReference type="EMBL" id="VDP29147.1"/>
    </source>
</evidence>
<evidence type="ECO:0000256" key="6">
    <source>
        <dbReference type="ARBA" id="ARBA00023136"/>
    </source>
</evidence>
<comment type="similarity">
    <text evidence="2">Belongs to the EMC6 family.</text>
</comment>
<evidence type="ECO:0000256" key="7">
    <source>
        <dbReference type="SAM" id="Phobius"/>
    </source>
</evidence>
<dbReference type="Pfam" id="PF07019">
    <property type="entry name" value="EMC6"/>
    <property type="match status" value="1"/>
</dbReference>
<dbReference type="GO" id="GO:0005789">
    <property type="term" value="C:endoplasmic reticulum membrane"/>
    <property type="evidence" value="ECO:0007669"/>
    <property type="project" value="UniProtKB-SubCell"/>
</dbReference>
<dbReference type="GO" id="GO:0005739">
    <property type="term" value="C:mitochondrion"/>
    <property type="evidence" value="ECO:0007669"/>
    <property type="project" value="GOC"/>
</dbReference>
<keyword evidence="4" id="KW-0256">Endoplasmic reticulum</keyword>
<sequence length="128" mass="14398">MALKPSPTTMVTVTPAQGRAGVLMRKAFKGCSEWTEKDDILDVVYWARQIIGALFGLLFGIMPLRGGLAIVLYVAISTLSLHFYVTSFQKVDEDWLGGFWEIAKEGFGSSFATFLVFWIVFYTAMYNY</sequence>
<organism evidence="10">
    <name type="scientific">Soboliphyme baturini</name>
    <dbReference type="NCBI Taxonomy" id="241478"/>
    <lineage>
        <taxon>Eukaryota</taxon>
        <taxon>Metazoa</taxon>
        <taxon>Ecdysozoa</taxon>
        <taxon>Nematoda</taxon>
        <taxon>Enoplea</taxon>
        <taxon>Dorylaimia</taxon>
        <taxon>Dioctophymatida</taxon>
        <taxon>Dioctophymatoidea</taxon>
        <taxon>Soboliphymatidae</taxon>
        <taxon>Soboliphyme</taxon>
    </lineage>
</organism>
<dbReference type="PANTHER" id="PTHR12906">
    <property type="entry name" value="PROTEIN C20ORF24 RAB5-INTERACTING PROTEIN"/>
    <property type="match status" value="1"/>
</dbReference>
<evidence type="ECO:0000256" key="1">
    <source>
        <dbReference type="ARBA" id="ARBA00004477"/>
    </source>
</evidence>
<gene>
    <name evidence="8" type="ORF">SBAD_LOCUS10125</name>
</gene>
<dbReference type="InterPro" id="IPR029008">
    <property type="entry name" value="EMC6-like"/>
</dbReference>
<dbReference type="OrthoDB" id="286395at2759"/>
<dbReference type="PANTHER" id="PTHR12906:SF0">
    <property type="entry name" value="GEL COMPLEX SUBUNIT OPTI"/>
    <property type="match status" value="1"/>
</dbReference>
<evidence type="ECO:0000256" key="2">
    <source>
        <dbReference type="ARBA" id="ARBA00009436"/>
    </source>
</evidence>
<keyword evidence="3 7" id="KW-0812">Transmembrane</keyword>
<dbReference type="AlphaFoldDB" id="A0A183J2M7"/>
<evidence type="ECO:0000313" key="10">
    <source>
        <dbReference type="WBParaSite" id="SBAD_0001048801-mRNA-1"/>
    </source>
</evidence>
<protein>
    <submittedName>
        <fullName evidence="10">Rab5-interacting protein</fullName>
    </submittedName>
</protein>
<name>A0A183J2M7_9BILA</name>
<proteinExistence type="inferred from homology"/>
<evidence type="ECO:0000313" key="9">
    <source>
        <dbReference type="Proteomes" id="UP000270296"/>
    </source>
</evidence>
<dbReference type="WBParaSite" id="SBAD_0001048801-mRNA-1">
    <property type="protein sequence ID" value="SBAD_0001048801-mRNA-1"/>
    <property type="gene ID" value="SBAD_0001048801"/>
</dbReference>